<feature type="transmembrane region" description="Helical" evidence="1">
    <location>
        <begin position="21"/>
        <end position="43"/>
    </location>
</feature>
<gene>
    <name evidence="2" type="ORF">HQ603_02920</name>
</gene>
<feature type="transmembrane region" description="Helical" evidence="1">
    <location>
        <begin position="179"/>
        <end position="200"/>
    </location>
</feature>
<accession>A0ABS7NZY8</accession>
<keyword evidence="1" id="KW-1133">Transmembrane helix</keyword>
<evidence type="ECO:0000313" key="3">
    <source>
        <dbReference type="Proteomes" id="UP000825228"/>
    </source>
</evidence>
<evidence type="ECO:0008006" key="4">
    <source>
        <dbReference type="Google" id="ProtNLM"/>
    </source>
</evidence>
<feature type="transmembrane region" description="Helical" evidence="1">
    <location>
        <begin position="55"/>
        <end position="81"/>
    </location>
</feature>
<organism evidence="2 3">
    <name type="scientific">Rhodococcoides corynebacterioides</name>
    <dbReference type="NCBI Taxonomy" id="53972"/>
    <lineage>
        <taxon>Bacteria</taxon>
        <taxon>Bacillati</taxon>
        <taxon>Actinomycetota</taxon>
        <taxon>Actinomycetes</taxon>
        <taxon>Mycobacteriales</taxon>
        <taxon>Nocardiaceae</taxon>
        <taxon>Rhodococcoides</taxon>
    </lineage>
</organism>
<dbReference type="Proteomes" id="UP000825228">
    <property type="component" value="Unassembled WGS sequence"/>
</dbReference>
<keyword evidence="1" id="KW-0812">Transmembrane</keyword>
<proteinExistence type="predicted"/>
<name>A0ABS7NZY8_9NOCA</name>
<sequence>MTVGAADLLRSEVRKATSLRSWWALALPPVVIGFLSGLFYGAIASSELLADFSDAGSLAVTLAAAVTVGAVVLFAAVFGAVHTAGDLRHGSLATSLVAVPRRGRVVSAQLTVCAGVGASYAVVSVAAALLSLAAVGGDVVSVSASDAVGLLLAAVAAGVLWSAIGCGLGLLTGSPTWSAVALVAWLPLGETVVAVVLNGIGADAVVRLLPGLATVGTIARGQGPGDLVLPFGAAAVCLLLWAVGLAGAGWWRLSRRDLA</sequence>
<dbReference type="EMBL" id="JABUBU010000001">
    <property type="protein sequence ID" value="MBY6365700.1"/>
    <property type="molecule type" value="Genomic_DNA"/>
</dbReference>
<evidence type="ECO:0000256" key="1">
    <source>
        <dbReference type="SAM" id="Phobius"/>
    </source>
</evidence>
<keyword evidence="1" id="KW-0472">Membrane</keyword>
<feature type="transmembrane region" description="Helical" evidence="1">
    <location>
        <begin position="110"/>
        <end position="135"/>
    </location>
</feature>
<evidence type="ECO:0000313" key="2">
    <source>
        <dbReference type="EMBL" id="MBY6365700.1"/>
    </source>
</evidence>
<reference evidence="2 3" key="1">
    <citation type="submission" date="2020-06" db="EMBL/GenBank/DDBJ databases">
        <title>Taxonomy, biology and ecology of Rhodococcus bacteria occurring in California pistachio and other woody hosts as revealed by genome sequence analyses.</title>
        <authorList>
            <person name="Gai Y."/>
            <person name="Riely B."/>
        </authorList>
    </citation>
    <scope>NUCLEOTIDE SEQUENCE [LARGE SCALE GENOMIC DNA]</scope>
    <source>
        <strain evidence="2 3">BP-281</strain>
    </source>
</reference>
<protein>
    <recommendedName>
        <fullName evidence="4">ABC transporter permease</fullName>
    </recommendedName>
</protein>
<feature type="transmembrane region" description="Helical" evidence="1">
    <location>
        <begin position="227"/>
        <end position="251"/>
    </location>
</feature>
<dbReference type="RefSeq" id="WP_222682831.1">
    <property type="nucleotide sequence ID" value="NZ_JABUBT010000001.1"/>
</dbReference>
<keyword evidence="3" id="KW-1185">Reference proteome</keyword>
<comment type="caution">
    <text evidence="2">The sequence shown here is derived from an EMBL/GenBank/DDBJ whole genome shotgun (WGS) entry which is preliminary data.</text>
</comment>
<feature type="transmembrane region" description="Helical" evidence="1">
    <location>
        <begin position="147"/>
        <end position="172"/>
    </location>
</feature>